<sequence length="160" mass="18987">MKKLIMILIAVATFQVSAQDQKRDMKKQRTSSKMNYSPEEMAQLKSKKLTLKLDLDTNQQNEVADLYLKQAQLRQSKKEAYLQGNTKGDRKDFSKAERLKMANARLDQKIEMKRKMKDILSEEQYKKWGKMNQKRHHKSKRHGMRSKNRKEGMPQQKTKQ</sequence>
<reference evidence="3 4" key="1">
    <citation type="submission" date="2020-07" db="EMBL/GenBank/DDBJ databases">
        <title>Bacterium isolated from marine sediment.</title>
        <authorList>
            <person name="Shang D."/>
        </authorList>
    </citation>
    <scope>NUCLEOTIDE SEQUENCE [LARGE SCALE GENOMIC DNA]</scope>
    <source>
        <strain evidence="3 4">F6074</strain>
    </source>
</reference>
<comment type="caution">
    <text evidence="3">The sequence shown here is derived from an EMBL/GenBank/DDBJ whole genome shotgun (WGS) entry which is preliminary data.</text>
</comment>
<feature type="region of interest" description="Disordered" evidence="1">
    <location>
        <begin position="119"/>
        <end position="160"/>
    </location>
</feature>
<dbReference type="Proteomes" id="UP000541857">
    <property type="component" value="Unassembled WGS sequence"/>
</dbReference>
<evidence type="ECO:0000256" key="2">
    <source>
        <dbReference type="SAM" id="SignalP"/>
    </source>
</evidence>
<proteinExistence type="predicted"/>
<dbReference type="EMBL" id="JACGLT010000014">
    <property type="protein sequence ID" value="MBA6154063.1"/>
    <property type="molecule type" value="Genomic_DNA"/>
</dbReference>
<feature type="compositionally biased region" description="Basic residues" evidence="1">
    <location>
        <begin position="127"/>
        <end position="148"/>
    </location>
</feature>
<gene>
    <name evidence="3" type="ORF">H3Z82_15165</name>
</gene>
<feature type="region of interest" description="Disordered" evidence="1">
    <location>
        <begin position="20"/>
        <end position="40"/>
    </location>
</feature>
<dbReference type="AlphaFoldDB" id="A0A7W2R4U7"/>
<feature type="chain" id="PRO_5030625766" description="DUF4890 domain-containing protein" evidence="2">
    <location>
        <begin position="19"/>
        <end position="160"/>
    </location>
</feature>
<feature type="signal peptide" evidence="2">
    <location>
        <begin position="1"/>
        <end position="18"/>
    </location>
</feature>
<evidence type="ECO:0000256" key="1">
    <source>
        <dbReference type="SAM" id="MobiDB-lite"/>
    </source>
</evidence>
<keyword evidence="2" id="KW-0732">Signal</keyword>
<name>A0A7W2R4U7_9FLAO</name>
<evidence type="ECO:0000313" key="3">
    <source>
        <dbReference type="EMBL" id="MBA6154063.1"/>
    </source>
</evidence>
<evidence type="ECO:0000313" key="4">
    <source>
        <dbReference type="Proteomes" id="UP000541857"/>
    </source>
</evidence>
<accession>A0A7W2R4U7</accession>
<organism evidence="3 4">
    <name type="scientific">Gelidibacter maritimus</name>
    <dbReference type="NCBI Taxonomy" id="2761487"/>
    <lineage>
        <taxon>Bacteria</taxon>
        <taxon>Pseudomonadati</taxon>
        <taxon>Bacteroidota</taxon>
        <taxon>Flavobacteriia</taxon>
        <taxon>Flavobacteriales</taxon>
        <taxon>Flavobacteriaceae</taxon>
        <taxon>Gelidibacter</taxon>
    </lineage>
</organism>
<evidence type="ECO:0008006" key="5">
    <source>
        <dbReference type="Google" id="ProtNLM"/>
    </source>
</evidence>
<dbReference type="RefSeq" id="WP_182206347.1">
    <property type="nucleotide sequence ID" value="NZ_JACGLT010000014.1"/>
</dbReference>
<protein>
    <recommendedName>
        <fullName evidence="5">DUF4890 domain-containing protein</fullName>
    </recommendedName>
</protein>
<keyword evidence="4" id="KW-1185">Reference proteome</keyword>